<evidence type="ECO:0000313" key="2">
    <source>
        <dbReference type="Proteomes" id="UP001631957"/>
    </source>
</evidence>
<accession>A0ABW9HYK7</accession>
<sequence length="57" mass="6196">MAKTAGALGELTHAVLELARGQARLITAMSDVEREQWITHLIVRSQITADPVERPGS</sequence>
<comment type="caution">
    <text evidence="1">The sequence shown here is derived from an EMBL/GenBank/DDBJ whole genome shotgun (WGS) entry which is preliminary data.</text>
</comment>
<dbReference type="RefSeq" id="WP_006378624.1">
    <property type="nucleotide sequence ID" value="NZ_JBJVNI010000017.1"/>
</dbReference>
<protein>
    <submittedName>
        <fullName evidence="1">Uncharacterized protein</fullName>
    </submittedName>
</protein>
<organism evidence="1 2">
    <name type="scientific">Streptomyces niveiscabiei</name>
    <dbReference type="NCBI Taxonomy" id="164115"/>
    <lineage>
        <taxon>Bacteria</taxon>
        <taxon>Bacillati</taxon>
        <taxon>Actinomycetota</taxon>
        <taxon>Actinomycetes</taxon>
        <taxon>Kitasatosporales</taxon>
        <taxon>Streptomycetaceae</taxon>
        <taxon>Streptomyces</taxon>
    </lineage>
</organism>
<dbReference type="GeneID" id="97406686"/>
<keyword evidence="2" id="KW-1185">Reference proteome</keyword>
<name>A0ABW9HYK7_9ACTN</name>
<gene>
    <name evidence="1" type="ORF">ACKI18_29375</name>
</gene>
<reference evidence="1 2" key="1">
    <citation type="submission" date="2024-12" db="EMBL/GenBank/DDBJ databases">
        <title>Forecasting of Potato common scab and diversities of Pathogenic streptomyces spp. in china.</title>
        <authorList>
            <person name="Handique U."/>
            <person name="Wu J."/>
        </authorList>
    </citation>
    <scope>NUCLEOTIDE SEQUENCE [LARGE SCALE GENOMIC DNA]</scope>
    <source>
        <strain evidence="1 2">ZRIMU1530</strain>
    </source>
</reference>
<dbReference type="Proteomes" id="UP001631957">
    <property type="component" value="Unassembled WGS sequence"/>
</dbReference>
<proteinExistence type="predicted"/>
<dbReference type="EMBL" id="JBJVNI010000017">
    <property type="protein sequence ID" value="MFM9612801.1"/>
    <property type="molecule type" value="Genomic_DNA"/>
</dbReference>
<evidence type="ECO:0000313" key="1">
    <source>
        <dbReference type="EMBL" id="MFM9612801.1"/>
    </source>
</evidence>